<reference evidence="1 2" key="1">
    <citation type="submission" date="2019-05" db="EMBL/GenBank/DDBJ databases">
        <title>Another draft genome of Portunus trituberculatus and its Hox gene families provides insights of decapod evolution.</title>
        <authorList>
            <person name="Jeong J.-H."/>
            <person name="Song I."/>
            <person name="Kim S."/>
            <person name="Choi T."/>
            <person name="Kim D."/>
            <person name="Ryu S."/>
            <person name="Kim W."/>
        </authorList>
    </citation>
    <scope>NUCLEOTIDE SEQUENCE [LARGE SCALE GENOMIC DNA]</scope>
    <source>
        <tissue evidence="1">Muscle</tissue>
    </source>
</reference>
<dbReference type="AlphaFoldDB" id="A0A5B7IA84"/>
<evidence type="ECO:0000313" key="1">
    <source>
        <dbReference type="EMBL" id="MPC79213.1"/>
    </source>
</evidence>
<proteinExistence type="predicted"/>
<protein>
    <submittedName>
        <fullName evidence="1">Uncharacterized protein</fullName>
    </submittedName>
</protein>
<evidence type="ECO:0000313" key="2">
    <source>
        <dbReference type="Proteomes" id="UP000324222"/>
    </source>
</evidence>
<comment type="caution">
    <text evidence="1">The sequence shown here is derived from an EMBL/GenBank/DDBJ whole genome shotgun (WGS) entry which is preliminary data.</text>
</comment>
<gene>
    <name evidence="1" type="ORF">E2C01_073729</name>
</gene>
<dbReference type="EMBL" id="VSRR010050537">
    <property type="protein sequence ID" value="MPC79213.1"/>
    <property type="molecule type" value="Genomic_DNA"/>
</dbReference>
<accession>A0A5B7IA84</accession>
<dbReference type="Proteomes" id="UP000324222">
    <property type="component" value="Unassembled WGS sequence"/>
</dbReference>
<organism evidence="1 2">
    <name type="scientific">Portunus trituberculatus</name>
    <name type="common">Swimming crab</name>
    <name type="synonym">Neptunus trituberculatus</name>
    <dbReference type="NCBI Taxonomy" id="210409"/>
    <lineage>
        <taxon>Eukaryota</taxon>
        <taxon>Metazoa</taxon>
        <taxon>Ecdysozoa</taxon>
        <taxon>Arthropoda</taxon>
        <taxon>Crustacea</taxon>
        <taxon>Multicrustacea</taxon>
        <taxon>Malacostraca</taxon>
        <taxon>Eumalacostraca</taxon>
        <taxon>Eucarida</taxon>
        <taxon>Decapoda</taxon>
        <taxon>Pleocyemata</taxon>
        <taxon>Brachyura</taxon>
        <taxon>Eubrachyura</taxon>
        <taxon>Portunoidea</taxon>
        <taxon>Portunidae</taxon>
        <taxon>Portuninae</taxon>
        <taxon>Portunus</taxon>
    </lineage>
</organism>
<sequence>MGDEFGKLWVLIGIGDCEEGGHGSHRRPLQFILLLVLLFDRVGLHFGGHCGPQGFHESLQSVRLG</sequence>
<name>A0A5B7IA84_PORTR</name>
<keyword evidence="2" id="KW-1185">Reference proteome</keyword>